<evidence type="ECO:0000313" key="2">
    <source>
        <dbReference type="EMBL" id="QKX51159.1"/>
    </source>
</evidence>
<organism evidence="2 3">
    <name type="scientific">Planococcus glaciei</name>
    <dbReference type="NCBI Taxonomy" id="459472"/>
    <lineage>
        <taxon>Bacteria</taxon>
        <taxon>Bacillati</taxon>
        <taxon>Bacillota</taxon>
        <taxon>Bacilli</taxon>
        <taxon>Bacillales</taxon>
        <taxon>Caryophanaceae</taxon>
        <taxon>Planococcus</taxon>
    </lineage>
</organism>
<dbReference type="AlphaFoldDB" id="A0A7H8QBB9"/>
<feature type="transmembrane region" description="Helical" evidence="1">
    <location>
        <begin position="37"/>
        <end position="60"/>
    </location>
</feature>
<name>A0A7H8QBB9_9BACL</name>
<protein>
    <submittedName>
        <fullName evidence="2">Uncharacterized protein</fullName>
    </submittedName>
</protein>
<sequence length="170" mass="18644">MTSKKNVIGLTVQIVGAAIIIINFFRAISSVDFAGGAAAFEIFLQGLIFGVLFLGFGEVINLMQGLFNQREPEDSPVHQKQSDTMLNSASLRPNQSPVSSNALRQIKALYAMKNLEVENVEATPYEGFVFVYVQGKRDIVDLNGFQPEILTAKEIEGHPALKNLTEENPS</sequence>
<feature type="transmembrane region" description="Helical" evidence="1">
    <location>
        <begin position="7"/>
        <end position="25"/>
    </location>
</feature>
<reference evidence="3" key="1">
    <citation type="submission" date="2020-06" db="EMBL/GenBank/DDBJ databases">
        <title>Isolation of Planomicrobium glaciei.</title>
        <authorList>
            <person name="Malisova L."/>
            <person name="Safrankova R."/>
            <person name="Jakubu V."/>
            <person name="Spanelova P."/>
        </authorList>
    </citation>
    <scope>NUCLEOTIDE SEQUENCE [LARGE SCALE GENOMIC DNA]</scope>
    <source>
        <strain evidence="3">NRL-ATB46093</strain>
    </source>
</reference>
<evidence type="ECO:0000313" key="3">
    <source>
        <dbReference type="Proteomes" id="UP000509222"/>
    </source>
</evidence>
<dbReference type="RefSeq" id="WP_036804217.1">
    <property type="nucleotide sequence ID" value="NZ_CP051177.1"/>
</dbReference>
<evidence type="ECO:0000256" key="1">
    <source>
        <dbReference type="SAM" id="Phobius"/>
    </source>
</evidence>
<proteinExistence type="predicted"/>
<accession>A0A7H8QBB9</accession>
<keyword evidence="1" id="KW-1133">Transmembrane helix</keyword>
<keyword evidence="3" id="KW-1185">Reference proteome</keyword>
<keyword evidence="1" id="KW-0812">Transmembrane</keyword>
<gene>
    <name evidence="2" type="ORF">HF394_11465</name>
</gene>
<dbReference type="EMBL" id="CP051177">
    <property type="protein sequence ID" value="QKX51159.1"/>
    <property type="molecule type" value="Genomic_DNA"/>
</dbReference>
<keyword evidence="1" id="KW-0472">Membrane</keyword>
<dbReference type="Proteomes" id="UP000509222">
    <property type="component" value="Chromosome"/>
</dbReference>